<dbReference type="Pfam" id="PF16199">
    <property type="entry name" value="Radical_SAM_C"/>
    <property type="match status" value="1"/>
</dbReference>
<reference evidence="7" key="2">
    <citation type="submission" date="2022-05" db="EMBL/GenBank/DDBJ databases">
        <authorList>
            <person name="Proctor A.L."/>
            <person name="Phillips G.J."/>
            <person name="Wannemuehler M.J."/>
        </authorList>
    </citation>
    <scope>NUCLEOTIDE SEQUENCE</scope>
    <source>
        <strain evidence="7">ASF457</strain>
    </source>
</reference>
<evidence type="ECO:0000256" key="4">
    <source>
        <dbReference type="ARBA" id="ARBA00022723"/>
    </source>
</evidence>
<keyword evidence="4" id="KW-0479">Metal-binding</keyword>
<dbReference type="InterPro" id="IPR039661">
    <property type="entry name" value="ELP3"/>
</dbReference>
<dbReference type="KEGG" id="msch:N508_000849"/>
<dbReference type="SMART" id="SM00729">
    <property type="entry name" value="Elp3"/>
    <property type="match status" value="1"/>
</dbReference>
<keyword evidence="5" id="KW-0408">Iron</keyword>
<dbReference type="eggNOG" id="COG1243">
    <property type="taxonomic scope" value="Bacteria"/>
</dbReference>
<dbReference type="InterPro" id="IPR032432">
    <property type="entry name" value="Radical_SAM_C"/>
</dbReference>
<evidence type="ECO:0000256" key="5">
    <source>
        <dbReference type="ARBA" id="ARBA00023004"/>
    </source>
</evidence>
<evidence type="ECO:0000256" key="1">
    <source>
        <dbReference type="ARBA" id="ARBA00001966"/>
    </source>
</evidence>
<sequence>MAKILPVFLPFASCGNKCIFCDQQAISGVKAENNLIILAENQIKTWLSYGTSYDEIAFYGGNFAAIKSFERQKLYRLAYDNGFSKIRFSTRPDTINNETLAEIKDYNISLVELGIQSLDDKVLKANGRPYTNIQAEKAVDDILNITECGVQLMAGMYKQSLYSCIDDAALLAKKNIKTARIYPTQVFKNTALYGMYLSGEYKAADLADMILAAGGMYAHFTAENVQVIRMGLPVNAAENSQIAAGAYHKSFGDIVKTFIMLLYMDMGGHVRYSGFKKTGRKLFSRNYELYSDIKESDFKDICIEVRRNYLENSKRFIKGQAASFACKLKSETNNR</sequence>
<reference evidence="7" key="1">
    <citation type="journal article" date="2014" name="Genome Announc.">
        <title>Draft genome sequences of the altered schaedler flora, a defined bacterial community from gnotobiotic mice.</title>
        <authorList>
            <person name="Wannemuehler M.J."/>
            <person name="Overstreet A.M."/>
            <person name="Ward D.V."/>
            <person name="Phillips G.J."/>
        </authorList>
    </citation>
    <scope>NUCLEOTIDE SEQUENCE</scope>
    <source>
        <strain evidence="7">ASF457</strain>
    </source>
</reference>
<keyword evidence="2" id="KW-0004">4Fe-4S</keyword>
<name>V2QEP1_9BACT</name>
<dbReference type="GO" id="GO:0005737">
    <property type="term" value="C:cytoplasm"/>
    <property type="evidence" value="ECO:0007669"/>
    <property type="project" value="TreeGrafter"/>
</dbReference>
<dbReference type="PANTHER" id="PTHR11135">
    <property type="entry name" value="HISTONE ACETYLTRANSFERASE-RELATED"/>
    <property type="match status" value="1"/>
</dbReference>
<evidence type="ECO:0000313" key="8">
    <source>
        <dbReference type="Proteomes" id="UP000017429"/>
    </source>
</evidence>
<evidence type="ECO:0000256" key="3">
    <source>
        <dbReference type="ARBA" id="ARBA00022691"/>
    </source>
</evidence>
<accession>V2QEP1</accession>
<gene>
    <name evidence="7" type="ORF">N508_000849</name>
</gene>
<keyword evidence="3" id="KW-0949">S-adenosyl-L-methionine</keyword>
<evidence type="ECO:0000313" key="7">
    <source>
        <dbReference type="EMBL" id="USF23782.1"/>
    </source>
</evidence>
<dbReference type="AlphaFoldDB" id="V2QEP1"/>
<dbReference type="RefSeq" id="WP_023275154.1">
    <property type="nucleotide sequence ID" value="NZ_CP097562.1"/>
</dbReference>
<proteinExistence type="predicted"/>
<dbReference type="Gene3D" id="3.80.30.20">
    <property type="entry name" value="tm_1862 like domain"/>
    <property type="match status" value="1"/>
</dbReference>
<dbReference type="GO" id="GO:0003824">
    <property type="term" value="F:catalytic activity"/>
    <property type="evidence" value="ECO:0007669"/>
    <property type="project" value="InterPro"/>
</dbReference>
<evidence type="ECO:0000256" key="6">
    <source>
        <dbReference type="ARBA" id="ARBA00023014"/>
    </source>
</evidence>
<dbReference type="GO" id="GO:0051539">
    <property type="term" value="F:4 iron, 4 sulfur cluster binding"/>
    <property type="evidence" value="ECO:0007669"/>
    <property type="project" value="UniProtKB-KW"/>
</dbReference>
<dbReference type="InterPro" id="IPR058240">
    <property type="entry name" value="rSAM_sf"/>
</dbReference>
<dbReference type="InterPro" id="IPR023404">
    <property type="entry name" value="rSAM_horseshoe"/>
</dbReference>
<dbReference type="InterPro" id="IPR006638">
    <property type="entry name" value="Elp3/MiaA/NifB-like_rSAM"/>
</dbReference>
<dbReference type="GO" id="GO:0002926">
    <property type="term" value="P:tRNA wobble base 5-methoxycarbonylmethyl-2-thiouridinylation"/>
    <property type="evidence" value="ECO:0007669"/>
    <property type="project" value="TreeGrafter"/>
</dbReference>
<dbReference type="CDD" id="cd01335">
    <property type="entry name" value="Radical_SAM"/>
    <property type="match status" value="1"/>
</dbReference>
<organism evidence="7 8">
    <name type="scientific">Mucispirillum schaedleri ASF457</name>
    <dbReference type="NCBI Taxonomy" id="1379858"/>
    <lineage>
        <taxon>Bacteria</taxon>
        <taxon>Pseudomonadati</taxon>
        <taxon>Deferribacterota</taxon>
        <taxon>Deferribacteres</taxon>
        <taxon>Deferribacterales</taxon>
        <taxon>Mucispirillaceae</taxon>
        <taxon>Mucispirillum</taxon>
    </lineage>
</organism>
<protein>
    <submittedName>
        <fullName evidence="7">Uncharacterized protein</fullName>
    </submittedName>
</protein>
<evidence type="ECO:0000256" key="2">
    <source>
        <dbReference type="ARBA" id="ARBA00022485"/>
    </source>
</evidence>
<comment type="cofactor">
    <cofactor evidence="1">
        <name>[4Fe-4S] cluster</name>
        <dbReference type="ChEBI" id="CHEBI:49883"/>
    </cofactor>
</comment>
<dbReference type="GO" id="GO:0046872">
    <property type="term" value="F:metal ion binding"/>
    <property type="evidence" value="ECO:0007669"/>
    <property type="project" value="UniProtKB-KW"/>
</dbReference>
<dbReference type="InterPro" id="IPR007197">
    <property type="entry name" value="rSAM"/>
</dbReference>
<dbReference type="OrthoDB" id="9815044at2"/>
<dbReference type="Pfam" id="PF04055">
    <property type="entry name" value="Radical_SAM"/>
    <property type="match status" value="1"/>
</dbReference>
<dbReference type="SFLD" id="SFLDS00029">
    <property type="entry name" value="Radical_SAM"/>
    <property type="match status" value="1"/>
</dbReference>
<dbReference type="Proteomes" id="UP000017429">
    <property type="component" value="Chromosome"/>
</dbReference>
<keyword evidence="8" id="KW-1185">Reference proteome</keyword>
<dbReference type="EMBL" id="CP097562">
    <property type="protein sequence ID" value="USF23782.1"/>
    <property type="molecule type" value="Genomic_DNA"/>
</dbReference>
<dbReference type="SUPFAM" id="SSF102114">
    <property type="entry name" value="Radical SAM enzymes"/>
    <property type="match status" value="1"/>
</dbReference>
<keyword evidence="6" id="KW-0411">Iron-sulfur</keyword>
<dbReference type="PANTHER" id="PTHR11135:SF0">
    <property type="entry name" value="ELONGATOR COMPLEX PROTEIN 3"/>
    <property type="match status" value="1"/>
</dbReference>
<dbReference type="SFLD" id="SFLDG01086">
    <property type="entry name" value="elongater_protein-like"/>
    <property type="match status" value="1"/>
</dbReference>
<reference evidence="7" key="3">
    <citation type="submission" date="2022-06" db="EMBL/GenBank/DDBJ databases">
        <title>Resources to Facilitate Use of the Altered Schaedler Flora (ASF) Mouse Model to Study Microbiome Function.</title>
        <authorList>
            <person name="Proctor A."/>
            <person name="Parvinroo S."/>
            <person name="Richie T."/>
            <person name="Jia X."/>
            <person name="Lee S.T.M."/>
            <person name="Karp P.D."/>
            <person name="Paley S."/>
            <person name="Kostic A.D."/>
            <person name="Pierre J.F."/>
            <person name="Wannemuehler M.J."/>
            <person name="Phillips G.J."/>
        </authorList>
    </citation>
    <scope>NUCLEOTIDE SEQUENCE</scope>
    <source>
        <strain evidence="7">ASF457</strain>
    </source>
</reference>